<proteinExistence type="predicted"/>
<dbReference type="EMBL" id="BAEQ01000013">
    <property type="protein sequence ID" value="GAC27392.1"/>
    <property type="molecule type" value="Genomic_DNA"/>
</dbReference>
<dbReference type="Proteomes" id="UP000006251">
    <property type="component" value="Unassembled WGS sequence"/>
</dbReference>
<keyword evidence="1" id="KW-0175">Coiled coil</keyword>
<evidence type="ECO:0000313" key="3">
    <source>
        <dbReference type="EMBL" id="GAC27392.1"/>
    </source>
</evidence>
<organism evidence="3 4">
    <name type="scientific">Brumicola pallidula DSM 14239 = ACAM 615</name>
    <dbReference type="NCBI Taxonomy" id="1121922"/>
    <lineage>
        <taxon>Bacteria</taxon>
        <taxon>Pseudomonadati</taxon>
        <taxon>Pseudomonadota</taxon>
        <taxon>Gammaproteobacteria</taxon>
        <taxon>Alteromonadales</taxon>
        <taxon>Alteromonadaceae</taxon>
        <taxon>Brumicola</taxon>
    </lineage>
</organism>
<dbReference type="AlphaFoldDB" id="K6ZAM1"/>
<evidence type="ECO:0000256" key="2">
    <source>
        <dbReference type="SAM" id="SignalP"/>
    </source>
</evidence>
<evidence type="ECO:0000313" key="4">
    <source>
        <dbReference type="Proteomes" id="UP000006251"/>
    </source>
</evidence>
<name>K6ZAM1_9ALTE</name>
<accession>K6ZAM1</accession>
<reference evidence="4" key="1">
    <citation type="journal article" date="2014" name="Environ. Microbiol.">
        <title>Comparative genomics of the marine bacterial genus Glaciecola reveals the high degree of genomic diversity and genomic characteristic for cold adaptation.</title>
        <authorList>
            <person name="Qin Q.L."/>
            <person name="Xie B.B."/>
            <person name="Yu Y."/>
            <person name="Shu Y.L."/>
            <person name="Rong J.C."/>
            <person name="Zhang Y.J."/>
            <person name="Zhao D.L."/>
            <person name="Chen X.L."/>
            <person name="Zhang X.Y."/>
            <person name="Chen B."/>
            <person name="Zhou B.C."/>
            <person name="Zhang Y.Z."/>
        </authorList>
    </citation>
    <scope>NUCLEOTIDE SEQUENCE [LARGE SCALE GENOMIC DNA]</scope>
    <source>
        <strain evidence="4">ACAM 615</strain>
    </source>
</reference>
<protein>
    <recommendedName>
        <fullName evidence="5">Outer membrane efflux protein</fullName>
    </recommendedName>
</protein>
<feature type="signal peptide" evidence="2">
    <location>
        <begin position="1"/>
        <end position="24"/>
    </location>
</feature>
<keyword evidence="2" id="KW-0732">Signal</keyword>
<evidence type="ECO:0008006" key="5">
    <source>
        <dbReference type="Google" id="ProtNLM"/>
    </source>
</evidence>
<keyword evidence="4" id="KW-1185">Reference proteome</keyword>
<dbReference type="RefSeq" id="WP_006008948.1">
    <property type="nucleotide sequence ID" value="NZ_AUAV01000012.1"/>
</dbReference>
<evidence type="ECO:0000256" key="1">
    <source>
        <dbReference type="SAM" id="Coils"/>
    </source>
</evidence>
<comment type="caution">
    <text evidence="3">The sequence shown here is derived from an EMBL/GenBank/DDBJ whole genome shotgun (WGS) entry which is preliminary data.</text>
</comment>
<sequence>MKIDAIYIRKFVACCILASFYCIAHDTALAQAKLTLHDSLTAAIEKQSAGMLKQETRQDKGTASDSDSFAWLDGSPSASLAYLDSRQSLGTTESEISINLPIKSFFLKQIEKSLQSNVESLRLSAKKQYALYLSGMIRNILWEIQVEKLTVAAVTRKQAILSQLTLQYEDMAQAQAIPQYVLLIVQKEFNDHKISLMQHQQNIENLLAKYQRLTGLQVLPYDISEAVPRLEQVSMNAHPDVIALDHAFQSAEQTIRSVSKQTAPWNVQVIGRRVESREFSENQVGLGIEVPINIGKQLSALQQSEYVKINTEYQITRSKLMHQLAEAQAELDQEYDFLQQKQILLNSGTENLKALAKAMDQLREANAPNQEFYIRTLLDTVDSEYSIQLNLIHLNRHIALMRQAAGLTL</sequence>
<feature type="chain" id="PRO_5003898171" description="Outer membrane efflux protein" evidence="2">
    <location>
        <begin position="25"/>
        <end position="409"/>
    </location>
</feature>
<feature type="coiled-coil region" evidence="1">
    <location>
        <begin position="310"/>
        <end position="365"/>
    </location>
</feature>
<dbReference type="SUPFAM" id="SSF56954">
    <property type="entry name" value="Outer membrane efflux proteins (OEP)"/>
    <property type="match status" value="1"/>
</dbReference>
<dbReference type="STRING" id="1121922.GCA_000428905_02292"/>
<gene>
    <name evidence="3" type="ORF">GPAL_0512</name>
</gene>
<dbReference type="GO" id="GO:0015562">
    <property type="term" value="F:efflux transmembrane transporter activity"/>
    <property type="evidence" value="ECO:0007669"/>
    <property type="project" value="InterPro"/>
</dbReference>